<comment type="caution">
    <text evidence="1">The sequence shown here is derived from an EMBL/GenBank/DDBJ whole genome shotgun (WGS) entry which is preliminary data.</text>
</comment>
<protein>
    <submittedName>
        <fullName evidence="1">Uncharacterized protein</fullName>
    </submittedName>
</protein>
<dbReference type="AlphaFoldDB" id="A0AB34JZD7"/>
<sequence length="369" mass="41100">MPTTKRARASPPSFGVMEDGGVLVGAKEEAFAGCRLTDVPPEQCEPAFPGTIDEFKNAHSNDAALAAQLQNTVKKCGGCAKVCGFSLTVCNSCGKDLPEEVSFSANIFMGFVYGIAKAPFPLSISIRRQTPELIVFDDLLSLSPCHLNVVPTSFHIPDWRFLLADPMRGLQLLTQLEDAAWGCAVEQFLTNEGWASKFLRVGPARTRRQISEMRQHVIAGCNFPPSQFQLHIQYFLPPFLPFQYRMYLEGQHLTHERFFPLEYITAVLALNDPMEVDMNTDMHAIIKRFNDRVDYNAMHAACYERAGPSDFEHVLPKGASDVAGQPKDAVVARDKAILQSYGRPYSKDGKPTGTFYKFARKERVPSWGP</sequence>
<evidence type="ECO:0000313" key="2">
    <source>
        <dbReference type="Proteomes" id="UP001515480"/>
    </source>
</evidence>
<proteinExistence type="predicted"/>
<accession>A0AB34JZD7</accession>
<dbReference type="EMBL" id="JBGBPQ010000003">
    <property type="protein sequence ID" value="KAL1526317.1"/>
    <property type="molecule type" value="Genomic_DNA"/>
</dbReference>
<reference evidence="1 2" key="1">
    <citation type="journal article" date="2024" name="Science">
        <title>Giant polyketide synthase enzymes in the biosynthesis of giant marine polyether toxins.</title>
        <authorList>
            <person name="Fallon T.R."/>
            <person name="Shende V.V."/>
            <person name="Wierzbicki I.H."/>
            <person name="Pendleton A.L."/>
            <person name="Watervoot N.F."/>
            <person name="Auber R.P."/>
            <person name="Gonzalez D.J."/>
            <person name="Wisecaver J.H."/>
            <person name="Moore B.S."/>
        </authorList>
    </citation>
    <scope>NUCLEOTIDE SEQUENCE [LARGE SCALE GENOMIC DNA]</scope>
    <source>
        <strain evidence="1 2">12B1</strain>
    </source>
</reference>
<keyword evidence="2" id="KW-1185">Reference proteome</keyword>
<dbReference type="Proteomes" id="UP001515480">
    <property type="component" value="Unassembled WGS sequence"/>
</dbReference>
<gene>
    <name evidence="1" type="ORF">AB1Y20_015032</name>
</gene>
<organism evidence="1 2">
    <name type="scientific">Prymnesium parvum</name>
    <name type="common">Toxic golden alga</name>
    <dbReference type="NCBI Taxonomy" id="97485"/>
    <lineage>
        <taxon>Eukaryota</taxon>
        <taxon>Haptista</taxon>
        <taxon>Haptophyta</taxon>
        <taxon>Prymnesiophyceae</taxon>
        <taxon>Prymnesiales</taxon>
        <taxon>Prymnesiaceae</taxon>
        <taxon>Prymnesium</taxon>
    </lineage>
</organism>
<name>A0AB34JZD7_PRYPA</name>
<evidence type="ECO:0000313" key="1">
    <source>
        <dbReference type="EMBL" id="KAL1526317.1"/>
    </source>
</evidence>